<name>A0A8M1FNF9_URSMA</name>
<keyword evidence="2" id="KW-1185">Reference proteome</keyword>
<evidence type="ECO:0000313" key="3">
    <source>
        <dbReference type="RefSeq" id="XP_040484908.1"/>
    </source>
</evidence>
<evidence type="ECO:0000256" key="1">
    <source>
        <dbReference type="SAM" id="MobiDB-lite"/>
    </source>
</evidence>
<dbReference type="Proteomes" id="UP000261680">
    <property type="component" value="Unplaced"/>
</dbReference>
<sequence length="201" mass="22984">MGSFGKIESRAGTGITGTAPQASPEMGWHHPPPMRQMMIHKAHRAYRLPRGHMGGRSQGRAAWSRCKILLHAGARTHRAAQLCSHTCGGHRWRRQSDARHPEGLPWPPLLIPQMSIFHASDTQQQRSMLPRMRRGWLNGKVRIRPGGYETQCVWHLPHGKGREGFGGRDRTGTFRFCYKCFSIAYVFYVKNTFTFFFSNEK</sequence>
<proteinExistence type="predicted"/>
<accession>A0A8M1FNF9</accession>
<organism evidence="2 3">
    <name type="scientific">Ursus maritimus</name>
    <name type="common">Polar bear</name>
    <name type="synonym">Thalarctos maritimus</name>
    <dbReference type="NCBI Taxonomy" id="29073"/>
    <lineage>
        <taxon>Eukaryota</taxon>
        <taxon>Metazoa</taxon>
        <taxon>Chordata</taxon>
        <taxon>Craniata</taxon>
        <taxon>Vertebrata</taxon>
        <taxon>Euteleostomi</taxon>
        <taxon>Mammalia</taxon>
        <taxon>Eutheria</taxon>
        <taxon>Laurasiatheria</taxon>
        <taxon>Carnivora</taxon>
        <taxon>Caniformia</taxon>
        <taxon>Ursidae</taxon>
        <taxon>Ursus</taxon>
    </lineage>
</organism>
<gene>
    <name evidence="3" type="primary">LOC103674926</name>
</gene>
<dbReference type="KEGG" id="umr:103674926"/>
<protein>
    <submittedName>
        <fullName evidence="3">Uncharacterized protein LOC103674926 isoform X1</fullName>
    </submittedName>
</protein>
<reference evidence="3" key="1">
    <citation type="submission" date="2025-08" db="UniProtKB">
        <authorList>
            <consortium name="RefSeq"/>
        </authorList>
    </citation>
    <scope>IDENTIFICATION</scope>
    <source>
        <tissue evidence="3">Whole blood</tissue>
    </source>
</reference>
<dbReference type="AlphaFoldDB" id="A0A8M1FNF9"/>
<dbReference type="RefSeq" id="XP_040484908.1">
    <property type="nucleotide sequence ID" value="XM_040628974.1"/>
</dbReference>
<dbReference type="GeneID" id="103674926"/>
<evidence type="ECO:0000313" key="2">
    <source>
        <dbReference type="Proteomes" id="UP000261680"/>
    </source>
</evidence>
<feature type="region of interest" description="Disordered" evidence="1">
    <location>
        <begin position="1"/>
        <end position="33"/>
    </location>
</feature>